<dbReference type="GO" id="GO:0016616">
    <property type="term" value="F:oxidoreductase activity, acting on the CH-OH group of donors, NAD or NADP as acceptor"/>
    <property type="evidence" value="ECO:0007669"/>
    <property type="project" value="InterPro"/>
</dbReference>
<dbReference type="GO" id="GO:0051287">
    <property type="term" value="F:NAD binding"/>
    <property type="evidence" value="ECO:0007669"/>
    <property type="project" value="InterPro"/>
</dbReference>
<dbReference type="AlphaFoldDB" id="A0A0H3GHM0"/>
<dbReference type="Pfam" id="PF00389">
    <property type="entry name" value="2-Hacid_dh"/>
    <property type="match status" value="1"/>
</dbReference>
<accession>A0A0H3GHM0</accession>
<dbReference type="InterPro" id="IPR036291">
    <property type="entry name" value="NAD(P)-bd_dom_sf"/>
</dbReference>
<reference evidence="8" key="1">
    <citation type="submission" date="2010-04" db="EMBL/GenBank/DDBJ databases">
        <title>The genome sequence of Listeria monocytogenes strain 10403S.</title>
        <authorList>
            <consortium name="The Broad Institute Genome Sequencing Platform"/>
            <consortium name="The Broad Institute Genome Sequencing Center for Infectious Disease."/>
            <person name="Borowsky M."/>
            <person name="Borodovsky M."/>
            <person name="Young S.K."/>
            <person name="Zeng Q."/>
            <person name="Koehrsen M."/>
            <person name="Fitzgerald M."/>
            <person name="Wiedmann M."/>
            <person name="Swaminathan B."/>
            <person name="Lauer P."/>
            <person name="Portnoy D."/>
            <person name="Cossart P."/>
            <person name="Buchrieser C."/>
            <person name="Higgins D."/>
            <person name="Abouelleil A."/>
            <person name="Alvarado L."/>
            <person name="Arachchi H.M."/>
            <person name="Berlin A."/>
            <person name="Borenstein D."/>
            <person name="Brown A."/>
            <person name="Chapman S.B."/>
            <person name="Chen Z."/>
            <person name="Dunbar C.D."/>
            <person name="Engels R."/>
            <person name="Freedman E."/>
            <person name="Gearin G."/>
            <person name="Gellesch M."/>
            <person name="Goldberg J."/>
            <person name="Griggs A."/>
            <person name="Gujja S."/>
            <person name="Heilman E."/>
            <person name="Heiman D."/>
            <person name="Howarth C."/>
            <person name="Jen D."/>
            <person name="Larson L."/>
            <person name="Lui A."/>
            <person name="MacDonald J."/>
            <person name="Mehta T."/>
            <person name="Montmayeur A."/>
            <person name="Neiman D."/>
            <person name="Park D."/>
            <person name="Pearson M."/>
            <person name="Priest M."/>
            <person name="Richards J."/>
            <person name="Roberts A."/>
            <person name="Saif S."/>
            <person name="Shea T."/>
            <person name="Shenoy N."/>
            <person name="Sisk P."/>
            <person name="Stolte C."/>
            <person name="Sykes S."/>
            <person name="Walk T."/>
            <person name="White J."/>
            <person name="Yandava C."/>
            <person name="Haas B."/>
            <person name="Nusbaum C."/>
            <person name="Birren B."/>
        </authorList>
    </citation>
    <scope>NUCLEOTIDE SEQUENCE [LARGE SCALE GENOMIC DNA]</scope>
    <source>
        <strain evidence="8">10403S</strain>
    </source>
</reference>
<protein>
    <recommendedName>
        <fullName evidence="9">Dehydrogenase</fullName>
    </recommendedName>
</protein>
<organism evidence="7 8">
    <name type="scientific">Listeria monocytogenes serotype 1/2a (strain 10403S)</name>
    <dbReference type="NCBI Taxonomy" id="393133"/>
    <lineage>
        <taxon>Bacteria</taxon>
        <taxon>Bacillati</taxon>
        <taxon>Bacillota</taxon>
        <taxon>Bacilli</taxon>
        <taxon>Bacillales</taxon>
        <taxon>Listeriaceae</taxon>
        <taxon>Listeria</taxon>
    </lineage>
</organism>
<keyword evidence="2 4" id="KW-0560">Oxidoreductase</keyword>
<keyword evidence="3" id="KW-0520">NAD</keyword>
<proteinExistence type="inferred from homology"/>
<dbReference type="SUPFAM" id="SSF52283">
    <property type="entry name" value="Formate/glycerate dehydrogenase catalytic domain-like"/>
    <property type="match status" value="1"/>
</dbReference>
<evidence type="ECO:0000256" key="4">
    <source>
        <dbReference type="RuleBase" id="RU003719"/>
    </source>
</evidence>
<feature type="domain" description="D-isomer specific 2-hydroxyacid dehydrogenase NAD-binding" evidence="6">
    <location>
        <begin position="103"/>
        <end position="276"/>
    </location>
</feature>
<name>A0A0H3GHM0_LISM4</name>
<feature type="domain" description="D-isomer specific 2-hydroxyacid dehydrogenase catalytic" evidence="5">
    <location>
        <begin position="20"/>
        <end position="307"/>
    </location>
</feature>
<dbReference type="SUPFAM" id="SSF51735">
    <property type="entry name" value="NAD(P)-binding Rossmann-fold domains"/>
    <property type="match status" value="1"/>
</dbReference>
<dbReference type="EMBL" id="CP002002">
    <property type="protein sequence ID" value="AEO06668.1"/>
    <property type="molecule type" value="Genomic_DNA"/>
</dbReference>
<sequence length="313" mass="35227">MNILFTLEVPEYLQTLQAEKFPDDTFYYESNDHFANLAEIDVIVTYGSNITEAKIKQASNLKLIMVFSAGVDSLPREIIQKRKIKVANVRGIHAIPMGEYALSFMLAHVKKAAFFYQMQKEKNWASEEPITELAGKTLVVAGTGAIGAKVAEFAQAFDMEIIGVNTTGHPAKPFSETYAMTNIEKVAPLADFFVSVLPHTDETMGIYSLSFFEKMKNNAVFINIGRGSAVELNVLEKASKDQLIAHFYLDVLSEEPLSEDNSLWQANNVTITPHVSGHSDKYLERSFEIWFENINHLKENTKLRNEIDLNKGY</sequence>
<dbReference type="Proteomes" id="UP000001288">
    <property type="component" value="Chromosome"/>
</dbReference>
<evidence type="ECO:0000256" key="3">
    <source>
        <dbReference type="ARBA" id="ARBA00023027"/>
    </source>
</evidence>
<dbReference type="HOGENOM" id="CLU_019796_1_0_9"/>
<dbReference type="Gene3D" id="3.40.50.720">
    <property type="entry name" value="NAD(P)-binding Rossmann-like Domain"/>
    <property type="match status" value="2"/>
</dbReference>
<evidence type="ECO:0000256" key="2">
    <source>
        <dbReference type="ARBA" id="ARBA00023002"/>
    </source>
</evidence>
<dbReference type="PANTHER" id="PTHR43333">
    <property type="entry name" value="2-HACID_DH_C DOMAIN-CONTAINING PROTEIN"/>
    <property type="match status" value="1"/>
</dbReference>
<dbReference type="InterPro" id="IPR006140">
    <property type="entry name" value="D-isomer_DH_NAD-bd"/>
</dbReference>
<dbReference type="KEGG" id="lmt:LMRG_02758"/>
<dbReference type="InterPro" id="IPR006139">
    <property type="entry name" value="D-isomer_2_OHA_DH_cat_dom"/>
</dbReference>
<dbReference type="Pfam" id="PF02826">
    <property type="entry name" value="2-Hacid_dh_C"/>
    <property type="match status" value="1"/>
</dbReference>
<evidence type="ECO:0008006" key="9">
    <source>
        <dbReference type="Google" id="ProtNLM"/>
    </source>
</evidence>
<gene>
    <name evidence="7" type="ordered locus">LMRG_02758</name>
</gene>
<evidence type="ECO:0000313" key="8">
    <source>
        <dbReference type="Proteomes" id="UP000001288"/>
    </source>
</evidence>
<evidence type="ECO:0000259" key="6">
    <source>
        <dbReference type="Pfam" id="PF02826"/>
    </source>
</evidence>
<dbReference type="RefSeq" id="WP_014600903.1">
    <property type="nucleotide sequence ID" value="NC_017544.1"/>
</dbReference>
<evidence type="ECO:0000256" key="1">
    <source>
        <dbReference type="ARBA" id="ARBA00005854"/>
    </source>
</evidence>
<evidence type="ECO:0000259" key="5">
    <source>
        <dbReference type="Pfam" id="PF00389"/>
    </source>
</evidence>
<comment type="similarity">
    <text evidence="1 4">Belongs to the D-isomer specific 2-hydroxyacid dehydrogenase family.</text>
</comment>
<dbReference type="PANTHER" id="PTHR43333:SF1">
    <property type="entry name" value="D-ISOMER SPECIFIC 2-HYDROXYACID DEHYDROGENASE NAD-BINDING DOMAIN-CONTAINING PROTEIN"/>
    <property type="match status" value="1"/>
</dbReference>
<evidence type="ECO:0000313" key="7">
    <source>
        <dbReference type="EMBL" id="AEO06668.1"/>
    </source>
</evidence>